<dbReference type="WBParaSite" id="HPLM_0001970301-mRNA-1">
    <property type="protein sequence ID" value="HPLM_0001970301-mRNA-1"/>
    <property type="gene ID" value="HPLM_0001970301"/>
</dbReference>
<accession>A0A0N4X5R1</accession>
<evidence type="ECO:0000313" key="1">
    <source>
        <dbReference type="WBParaSite" id="HPLM_0001970301-mRNA-1"/>
    </source>
</evidence>
<proteinExistence type="predicted"/>
<dbReference type="AlphaFoldDB" id="A0A0N4X5R1"/>
<reference evidence="1" key="1">
    <citation type="submission" date="2017-02" db="UniProtKB">
        <authorList>
            <consortium name="WormBaseParasite"/>
        </authorList>
    </citation>
    <scope>IDENTIFICATION</scope>
</reference>
<organism evidence="1">
    <name type="scientific">Haemonchus placei</name>
    <name type="common">Barber's pole worm</name>
    <dbReference type="NCBI Taxonomy" id="6290"/>
    <lineage>
        <taxon>Eukaryota</taxon>
        <taxon>Metazoa</taxon>
        <taxon>Ecdysozoa</taxon>
        <taxon>Nematoda</taxon>
        <taxon>Chromadorea</taxon>
        <taxon>Rhabditida</taxon>
        <taxon>Rhabditina</taxon>
        <taxon>Rhabditomorpha</taxon>
        <taxon>Strongyloidea</taxon>
        <taxon>Trichostrongylidae</taxon>
        <taxon>Haemonchus</taxon>
    </lineage>
</organism>
<sequence length="46" mass="5133">LSAGVSCQYRSKNALVMADPTCHNLVDKAKEPIFLGFSTVFERLKF</sequence>
<name>A0A0N4X5R1_HAEPC</name>
<protein>
    <submittedName>
        <fullName evidence="1">GMC_oxred_C domain-containing protein</fullName>
    </submittedName>
</protein>